<sequence>MNEKAVTNQWNIWREYVIELVEEVPEHKIDVIPEGFNNNIRWNMGHLLVGWDDVVTKTLEQQRRLPEEYHLMFGDGSSPSDWKETPPSYKELVSHLKDQPKEFSLLIEGNLNAPLKHSFFQMNSLGEMCQFLTAHESLHLGTMNSIRKII</sequence>
<evidence type="ECO:0000259" key="1">
    <source>
        <dbReference type="Pfam" id="PF12867"/>
    </source>
</evidence>
<protein>
    <recommendedName>
        <fullName evidence="1">DinB-like domain-containing protein</fullName>
    </recommendedName>
</protein>
<dbReference type="EMBL" id="PJNH01000003">
    <property type="protein sequence ID" value="PKR77108.1"/>
    <property type="molecule type" value="Genomic_DNA"/>
</dbReference>
<gene>
    <name evidence="2" type="ORF">CEY16_10195</name>
</gene>
<dbReference type="InterPro" id="IPR034660">
    <property type="entry name" value="DinB/YfiT-like"/>
</dbReference>
<proteinExistence type="predicted"/>
<dbReference type="AlphaFoldDB" id="A0A2I0QS08"/>
<name>A0A2I0QS08_9BACI</name>
<dbReference type="RefSeq" id="WP_101331911.1">
    <property type="nucleotide sequence ID" value="NZ_PJNH01000003.1"/>
</dbReference>
<reference evidence="2 3" key="1">
    <citation type="submission" date="2017-06" db="EMBL/GenBank/DDBJ databases">
        <title>the draft geome sequence of Illustriluteabacillus marina B3227.</title>
        <authorList>
            <person name="He R.-H."/>
            <person name="Du Z.-J."/>
        </authorList>
    </citation>
    <scope>NUCLEOTIDE SEQUENCE [LARGE SCALE GENOMIC DNA]</scope>
    <source>
        <strain evidence="2 3">B3227</strain>
    </source>
</reference>
<evidence type="ECO:0000313" key="3">
    <source>
        <dbReference type="Proteomes" id="UP000243524"/>
    </source>
</evidence>
<keyword evidence="3" id="KW-1185">Reference proteome</keyword>
<dbReference type="OrthoDB" id="4295522at2"/>
<evidence type="ECO:0000313" key="2">
    <source>
        <dbReference type="EMBL" id="PKR77108.1"/>
    </source>
</evidence>
<comment type="caution">
    <text evidence="2">The sequence shown here is derived from an EMBL/GenBank/DDBJ whole genome shotgun (WGS) entry which is preliminary data.</text>
</comment>
<feature type="domain" description="DinB-like" evidence="1">
    <location>
        <begin position="14"/>
        <end position="143"/>
    </location>
</feature>
<organism evidence="2 3">
    <name type="scientific">Halalkalibacillus sediminis</name>
    <dbReference type="NCBI Taxonomy" id="2018042"/>
    <lineage>
        <taxon>Bacteria</taxon>
        <taxon>Bacillati</taxon>
        <taxon>Bacillota</taxon>
        <taxon>Bacilli</taxon>
        <taxon>Bacillales</taxon>
        <taxon>Bacillaceae</taxon>
        <taxon>Halalkalibacillus</taxon>
    </lineage>
</organism>
<dbReference type="InterPro" id="IPR024775">
    <property type="entry name" value="DinB-like"/>
</dbReference>
<dbReference type="Proteomes" id="UP000243524">
    <property type="component" value="Unassembled WGS sequence"/>
</dbReference>
<dbReference type="SUPFAM" id="SSF109854">
    <property type="entry name" value="DinB/YfiT-like putative metalloenzymes"/>
    <property type="match status" value="1"/>
</dbReference>
<accession>A0A2I0QS08</accession>
<dbReference type="Gene3D" id="1.20.120.450">
    <property type="entry name" value="dinb family like domain"/>
    <property type="match status" value="1"/>
</dbReference>
<dbReference type="Pfam" id="PF12867">
    <property type="entry name" value="DinB_2"/>
    <property type="match status" value="1"/>
</dbReference>